<keyword evidence="2" id="KW-1185">Reference proteome</keyword>
<gene>
    <name evidence="1" type="ORF">GCM10023186_31970</name>
</gene>
<evidence type="ECO:0000313" key="1">
    <source>
        <dbReference type="EMBL" id="GAA4386878.1"/>
    </source>
</evidence>
<protein>
    <submittedName>
        <fullName evidence="1">Uncharacterized protein</fullName>
    </submittedName>
</protein>
<evidence type="ECO:0000313" key="2">
    <source>
        <dbReference type="Proteomes" id="UP001500454"/>
    </source>
</evidence>
<reference evidence="2" key="1">
    <citation type="journal article" date="2019" name="Int. J. Syst. Evol. Microbiol.">
        <title>The Global Catalogue of Microorganisms (GCM) 10K type strain sequencing project: providing services to taxonomists for standard genome sequencing and annotation.</title>
        <authorList>
            <consortium name="The Broad Institute Genomics Platform"/>
            <consortium name="The Broad Institute Genome Sequencing Center for Infectious Disease"/>
            <person name="Wu L."/>
            <person name="Ma J."/>
        </authorList>
    </citation>
    <scope>NUCLEOTIDE SEQUENCE [LARGE SCALE GENOMIC DNA]</scope>
    <source>
        <strain evidence="2">JCM 17924</strain>
    </source>
</reference>
<dbReference type="EMBL" id="BAABHA010000010">
    <property type="protein sequence ID" value="GAA4386878.1"/>
    <property type="molecule type" value="Genomic_DNA"/>
</dbReference>
<proteinExistence type="predicted"/>
<sequence>MGRLQQVTVQNGNIEALIEAVRGCSLGQVTNALFEVGGRYRRKRIRTLFQGSQDLNVFWVSDEGVYMLRADNVITLKAAFFGGPAQVYGGTLTLLQVR</sequence>
<name>A0ABP8J8I0_9BACT</name>
<accession>A0ABP8J8I0</accession>
<comment type="caution">
    <text evidence="1">The sequence shown here is derived from an EMBL/GenBank/DDBJ whole genome shotgun (WGS) entry which is preliminary data.</text>
</comment>
<dbReference type="Proteomes" id="UP001500454">
    <property type="component" value="Unassembled WGS sequence"/>
</dbReference>
<organism evidence="1 2">
    <name type="scientific">Hymenobacter koreensis</name>
    <dbReference type="NCBI Taxonomy" id="1084523"/>
    <lineage>
        <taxon>Bacteria</taxon>
        <taxon>Pseudomonadati</taxon>
        <taxon>Bacteroidota</taxon>
        <taxon>Cytophagia</taxon>
        <taxon>Cytophagales</taxon>
        <taxon>Hymenobacteraceae</taxon>
        <taxon>Hymenobacter</taxon>
    </lineage>
</organism>